<feature type="domain" description="Major facilitator superfamily (MFS) profile" evidence="13">
    <location>
        <begin position="205"/>
        <end position="592"/>
    </location>
</feature>
<dbReference type="InterPro" id="IPR019330">
    <property type="entry name" value="MESD"/>
</dbReference>
<evidence type="ECO:0000313" key="14">
    <source>
        <dbReference type="EMBL" id="KAF0768156.1"/>
    </source>
</evidence>
<dbReference type="Gene3D" id="3.30.70.260">
    <property type="match status" value="1"/>
</dbReference>
<dbReference type="GO" id="GO:0016055">
    <property type="term" value="P:Wnt signaling pathway"/>
    <property type="evidence" value="ECO:0007669"/>
    <property type="project" value="UniProtKB-KW"/>
</dbReference>
<dbReference type="PANTHER" id="PTHR17600:SF2">
    <property type="entry name" value="LRP CHAPERONE MESD"/>
    <property type="match status" value="1"/>
</dbReference>
<dbReference type="Gene3D" id="1.20.1250.20">
    <property type="entry name" value="MFS general substrate transporter like domains"/>
    <property type="match status" value="1"/>
</dbReference>
<keyword evidence="9 11" id="KW-0472">Membrane</keyword>
<dbReference type="InterPro" id="IPR001958">
    <property type="entry name" value="Tet-R_TetA/multi-R_MdtG-like"/>
</dbReference>
<keyword evidence="4" id="KW-0879">Wnt signaling pathway</keyword>
<name>A0A6G0ZCM7_APHCR</name>
<evidence type="ECO:0000259" key="13">
    <source>
        <dbReference type="PROSITE" id="PS50850"/>
    </source>
</evidence>
<accession>A0A6G0ZCM7</accession>
<feature type="transmembrane region" description="Helical" evidence="11">
    <location>
        <begin position="567"/>
        <end position="587"/>
    </location>
</feature>
<feature type="transmembrane region" description="Helical" evidence="11">
    <location>
        <begin position="481"/>
        <end position="499"/>
    </location>
</feature>
<evidence type="ECO:0000256" key="8">
    <source>
        <dbReference type="ARBA" id="ARBA00022989"/>
    </source>
</evidence>
<dbReference type="InterPro" id="IPR011701">
    <property type="entry name" value="MFS"/>
</dbReference>
<feature type="transmembrane region" description="Helical" evidence="11">
    <location>
        <begin position="449"/>
        <end position="469"/>
    </location>
</feature>
<keyword evidence="15" id="KW-1185">Reference proteome</keyword>
<keyword evidence="8 11" id="KW-1133">Transmembrane helix</keyword>
<proteinExistence type="inferred from homology"/>
<feature type="transmembrane region" description="Helical" evidence="11">
    <location>
        <begin position="411"/>
        <end position="437"/>
    </location>
</feature>
<organism evidence="14 15">
    <name type="scientific">Aphis craccivora</name>
    <name type="common">Cowpea aphid</name>
    <dbReference type="NCBI Taxonomy" id="307492"/>
    <lineage>
        <taxon>Eukaryota</taxon>
        <taxon>Metazoa</taxon>
        <taxon>Ecdysozoa</taxon>
        <taxon>Arthropoda</taxon>
        <taxon>Hexapoda</taxon>
        <taxon>Insecta</taxon>
        <taxon>Pterygota</taxon>
        <taxon>Neoptera</taxon>
        <taxon>Paraneoptera</taxon>
        <taxon>Hemiptera</taxon>
        <taxon>Sternorrhyncha</taxon>
        <taxon>Aphidomorpha</taxon>
        <taxon>Aphidoidea</taxon>
        <taxon>Aphididae</taxon>
        <taxon>Aphidini</taxon>
        <taxon>Aphis</taxon>
        <taxon>Aphis</taxon>
    </lineage>
</organism>
<dbReference type="PRINTS" id="PR01035">
    <property type="entry name" value="TCRTETA"/>
</dbReference>
<sequence length="594" mass="66490">MIRSTLLVTLVLTLLTAAVVAKKSPDGQKPSWAKKDISSYSEADMERLLDQWEEDEEPLEPDELPEHLRPPVNIDPTLIGNDPDALLKLSKKGKTLMTFVKVSPKYNKDDVDKITKLWQSSLWNNHIQAERFMVDDNRAIFMYKDGSQAWDAKDFLIQQEDCVDVTIENQVYKGPASPFVKKTVVAANMKTVLQSNFVLQKNSNLKFNLKLKETLKKWNYSYIASLATIMPTFNRRLLKFGATHLQITLLESLFSSLQLITSPIVGTLSDHYGRKPLLLLSMIFSVLAFFAMGHCDSYMSIAIIRLLLGCFKHTQMLGKSLIGDNVPKTEQLSAHGKLNSFISLAFMIAPTYGGYLSERNDGFYYLACSTSILCAINVIIIAFSVPTKIIKTTGLKKNMFHHLKEVDWIEYWPLLFMRMMYTATLSTMMVTFGFVLIETYKLTPSQVGYTLSVNSSIGVATGFAVARLEPFFRKYSSFKKCFFSFILLFTGYVCLSFAPNITFHILCMVPIIAAGTLIEVFLNQILSETCMGENRGTLEGAMTSSISVARSITPVVAGLAMDIYGSSGAYIFAALAAISAAMLAKYYDKKAKRS</sequence>
<keyword evidence="6 12" id="KW-0732">Signal</keyword>
<dbReference type="GO" id="GO:0016020">
    <property type="term" value="C:membrane"/>
    <property type="evidence" value="ECO:0007669"/>
    <property type="project" value="UniProtKB-SubCell"/>
</dbReference>
<dbReference type="EMBL" id="VUJU01000826">
    <property type="protein sequence ID" value="KAF0768156.1"/>
    <property type="molecule type" value="Genomic_DNA"/>
</dbReference>
<evidence type="ECO:0000256" key="9">
    <source>
        <dbReference type="ARBA" id="ARBA00023136"/>
    </source>
</evidence>
<dbReference type="GO" id="GO:0022857">
    <property type="term" value="F:transmembrane transporter activity"/>
    <property type="evidence" value="ECO:0007669"/>
    <property type="project" value="InterPro"/>
</dbReference>
<keyword evidence="7" id="KW-0256">Endoplasmic reticulum</keyword>
<dbReference type="AlphaFoldDB" id="A0A6G0ZCM7"/>
<dbReference type="PANTHER" id="PTHR17600">
    <property type="entry name" value="MESODERM DEVELOPMENT CANDIDATE 2"/>
    <property type="match status" value="1"/>
</dbReference>
<dbReference type="Pfam" id="PF10185">
    <property type="entry name" value="Mesd"/>
    <property type="match status" value="1"/>
</dbReference>
<dbReference type="OrthoDB" id="440553at2759"/>
<feature type="signal peptide" evidence="12">
    <location>
        <begin position="1"/>
        <end position="21"/>
    </location>
</feature>
<dbReference type="GO" id="GO:0005783">
    <property type="term" value="C:endoplasmic reticulum"/>
    <property type="evidence" value="ECO:0007669"/>
    <property type="project" value="UniProtKB-SubCell"/>
</dbReference>
<dbReference type="InterPro" id="IPR036259">
    <property type="entry name" value="MFS_trans_sf"/>
</dbReference>
<evidence type="ECO:0000256" key="4">
    <source>
        <dbReference type="ARBA" id="ARBA00022687"/>
    </source>
</evidence>
<dbReference type="PROSITE" id="PS50850">
    <property type="entry name" value="MFS"/>
    <property type="match status" value="1"/>
</dbReference>
<keyword evidence="5 11" id="KW-0812">Transmembrane</keyword>
<protein>
    <submittedName>
        <fullName evidence="14">Major facilitator superfamily domain-containing protein 9-like</fullName>
    </submittedName>
</protein>
<dbReference type="GO" id="GO:0006457">
    <property type="term" value="P:protein folding"/>
    <property type="evidence" value="ECO:0007669"/>
    <property type="project" value="InterPro"/>
</dbReference>
<gene>
    <name evidence="14" type="ORF">FWK35_00005756</name>
</gene>
<dbReference type="FunFam" id="3.30.70.260:FF:000031">
    <property type="entry name" value="LDLR chaperone MESD"/>
    <property type="match status" value="1"/>
</dbReference>
<dbReference type="PROSITE" id="PS00216">
    <property type="entry name" value="SUGAR_TRANSPORT_1"/>
    <property type="match status" value="1"/>
</dbReference>
<evidence type="ECO:0000256" key="11">
    <source>
        <dbReference type="SAM" id="Phobius"/>
    </source>
</evidence>
<evidence type="ECO:0000313" key="15">
    <source>
        <dbReference type="Proteomes" id="UP000478052"/>
    </source>
</evidence>
<evidence type="ECO:0000256" key="3">
    <source>
        <dbReference type="ARBA" id="ARBA00011068"/>
    </source>
</evidence>
<dbReference type="Proteomes" id="UP000478052">
    <property type="component" value="Unassembled WGS sequence"/>
</dbReference>
<evidence type="ECO:0000256" key="2">
    <source>
        <dbReference type="ARBA" id="ARBA00004240"/>
    </source>
</evidence>
<evidence type="ECO:0000256" key="12">
    <source>
        <dbReference type="SAM" id="SignalP"/>
    </source>
</evidence>
<keyword evidence="10" id="KW-0143">Chaperone</keyword>
<feature type="chain" id="PRO_5026264491" evidence="12">
    <location>
        <begin position="22"/>
        <end position="594"/>
    </location>
</feature>
<dbReference type="InterPro" id="IPR005829">
    <property type="entry name" value="Sugar_transporter_CS"/>
</dbReference>
<reference evidence="14 15" key="1">
    <citation type="submission" date="2019-08" db="EMBL/GenBank/DDBJ databases">
        <title>Whole genome of Aphis craccivora.</title>
        <authorList>
            <person name="Voronova N.V."/>
            <person name="Shulinski R.S."/>
            <person name="Bandarenka Y.V."/>
            <person name="Zhorov D.G."/>
            <person name="Warner D."/>
        </authorList>
    </citation>
    <scope>NUCLEOTIDE SEQUENCE [LARGE SCALE GENOMIC DNA]</scope>
    <source>
        <strain evidence="14">180601</strain>
        <tissue evidence="14">Whole Body</tissue>
    </source>
</reference>
<comment type="caution">
    <text evidence="14">The sequence shown here is derived from an EMBL/GenBank/DDBJ whole genome shotgun (WGS) entry which is preliminary data.</text>
</comment>
<feature type="transmembrane region" description="Helical" evidence="11">
    <location>
        <begin position="338"/>
        <end position="357"/>
    </location>
</feature>
<comment type="similarity">
    <text evidence="3">Belongs to the MESD family.</text>
</comment>
<evidence type="ECO:0000256" key="7">
    <source>
        <dbReference type="ARBA" id="ARBA00022824"/>
    </source>
</evidence>
<dbReference type="Gene3D" id="6.10.250.640">
    <property type="match status" value="1"/>
</dbReference>
<evidence type="ECO:0000256" key="1">
    <source>
        <dbReference type="ARBA" id="ARBA00004141"/>
    </source>
</evidence>
<comment type="subcellular location">
    <subcellularLocation>
        <location evidence="2">Endoplasmic reticulum</location>
    </subcellularLocation>
    <subcellularLocation>
        <location evidence="1">Membrane</location>
        <topology evidence="1">Multi-pass membrane protein</topology>
    </subcellularLocation>
</comment>
<evidence type="ECO:0000256" key="6">
    <source>
        <dbReference type="ARBA" id="ARBA00022729"/>
    </source>
</evidence>
<feature type="transmembrane region" description="Helical" evidence="11">
    <location>
        <begin position="363"/>
        <end position="390"/>
    </location>
</feature>
<dbReference type="Pfam" id="PF07690">
    <property type="entry name" value="MFS_1"/>
    <property type="match status" value="1"/>
</dbReference>
<dbReference type="SUPFAM" id="SSF103473">
    <property type="entry name" value="MFS general substrate transporter"/>
    <property type="match status" value="1"/>
</dbReference>
<dbReference type="InterPro" id="IPR020846">
    <property type="entry name" value="MFS_dom"/>
</dbReference>
<evidence type="ECO:0000256" key="10">
    <source>
        <dbReference type="ARBA" id="ARBA00023186"/>
    </source>
</evidence>
<evidence type="ECO:0000256" key="5">
    <source>
        <dbReference type="ARBA" id="ARBA00022692"/>
    </source>
</evidence>